<dbReference type="Proteomes" id="UP000437970">
    <property type="component" value="Unassembled WGS sequence"/>
</dbReference>
<proteinExistence type="predicted"/>
<comment type="caution">
    <text evidence="1">The sequence shown here is derived from an EMBL/GenBank/DDBJ whole genome shotgun (WGS) entry which is preliminary data.</text>
</comment>
<sequence length="103" mass="11770">MDSFYTVAKVDLEPEYPHSTDWPKVIAYSYKKNSFLLTEGKGYGFKGVVITELEARDPTWNHLFSELNAHWILDRLSSSPFINEDDCVQSITSKHGSLDILKS</sequence>
<dbReference type="RefSeq" id="WP_153383243.1">
    <property type="nucleotide sequence ID" value="NZ_JBITTT010000004.1"/>
</dbReference>
<organism evidence="1">
    <name type="scientific">Pseudomonas helleri</name>
    <dbReference type="NCBI Taxonomy" id="1608996"/>
    <lineage>
        <taxon>Bacteria</taxon>
        <taxon>Pseudomonadati</taxon>
        <taxon>Pseudomonadota</taxon>
        <taxon>Gammaproteobacteria</taxon>
        <taxon>Pseudomonadales</taxon>
        <taxon>Pseudomonadaceae</taxon>
        <taxon>Pseudomonas</taxon>
    </lineage>
</organism>
<reference evidence="1 3" key="1">
    <citation type="submission" date="2019-10" db="EMBL/GenBank/DDBJ databases">
        <title>Evaluation of single-gene subtyping targets for Pseudomonas.</title>
        <authorList>
            <person name="Reichler S.J."/>
            <person name="Orsi R.H."/>
            <person name="Wiedmann M."/>
            <person name="Martin N.H."/>
            <person name="Murphy S.I."/>
        </authorList>
    </citation>
    <scope>NUCLEOTIDE SEQUENCE</scope>
    <source>
        <strain evidence="2 3">FSL R10-1984</strain>
        <strain evidence="1">FSL R10-2339</strain>
    </source>
</reference>
<name>A0A6A7YXW4_9PSED</name>
<accession>A0A6A7YXW4</accession>
<dbReference type="EMBL" id="WIVW01000101">
    <property type="protein sequence ID" value="MQU29646.1"/>
    <property type="molecule type" value="Genomic_DNA"/>
</dbReference>
<gene>
    <name evidence="1" type="ORF">GHN86_17500</name>
    <name evidence="2" type="ORF">GHO29_24665</name>
</gene>
<dbReference type="EMBL" id="WIWC01000033">
    <property type="protein sequence ID" value="MQT81841.1"/>
    <property type="molecule type" value="Genomic_DNA"/>
</dbReference>
<evidence type="ECO:0000313" key="2">
    <source>
        <dbReference type="EMBL" id="MQU29646.1"/>
    </source>
</evidence>
<evidence type="ECO:0000313" key="3">
    <source>
        <dbReference type="Proteomes" id="UP000437970"/>
    </source>
</evidence>
<protein>
    <submittedName>
        <fullName evidence="1">Uncharacterized protein</fullName>
    </submittedName>
</protein>
<dbReference type="AlphaFoldDB" id="A0A6A7YXW4"/>
<evidence type="ECO:0000313" key="1">
    <source>
        <dbReference type="EMBL" id="MQT81841.1"/>
    </source>
</evidence>